<protein>
    <submittedName>
        <fullName evidence="2">Uncharacterized protein</fullName>
    </submittedName>
</protein>
<dbReference type="AlphaFoldDB" id="A0A834VZ10"/>
<accession>A0A834VZ10</accession>
<gene>
    <name evidence="2" type="ORF">G2W53_041256</name>
</gene>
<proteinExistence type="predicted"/>
<sequence>MAFSSVLVDPVVQTIDLEVENLSRTIVEDEIRERVDSLTLQRDSTDLMSILARDGWDISSMVGWISEVPKGGRLRRLLAYLKANTGSAAEQGVAILANELVHRESPSAIVKPPSSDPGRRSRKKWLRGLFMKMPRTSLTSLTAKAIQNVEEVKTFEEEGERSPEKDESSPAQESPAGKQIEESSSIQETPEGEDTPLES</sequence>
<evidence type="ECO:0000313" key="3">
    <source>
        <dbReference type="Proteomes" id="UP000634136"/>
    </source>
</evidence>
<organism evidence="2 3">
    <name type="scientific">Senna tora</name>
    <dbReference type="NCBI Taxonomy" id="362788"/>
    <lineage>
        <taxon>Eukaryota</taxon>
        <taxon>Viridiplantae</taxon>
        <taxon>Streptophyta</taxon>
        <taxon>Embryophyta</taxon>
        <taxon>Tracheophyta</taxon>
        <taxon>Spermatophyta</taxon>
        <taxon>Magnoliopsida</taxon>
        <taxon>eudicotyledons</taxon>
        <taxon>Gunneridae</taxon>
        <taxon>Pentapetalae</taxon>
        <taxon>rosids</taxon>
        <taxon>fabids</taxon>
        <taxon>Fabales</taxon>
        <taxon>Fabaceae</taxon>
        <taxon>Caesalpinioideae</taxon>
        <taxon>Cassia clade</taxon>
        <taxon>Senna</taxon>
    </lineage>
</organism>
<name>A0A834VZ10_9FABA</name>
<comment type="caution">
    <text evidence="2">The sequence shown here is derived from an EMBL/GenBank/DDBJ whole genome shotgun (WGS) entry which is preliminary data.</text>
</comment>
<dbReference type="EMBL" id="JAAIUW010000013">
    <property type="protein sequence ID" value="KAF7802145.1"/>
    <property type="molecule type" value="Genomic_DNA"/>
</dbReference>
<feature type="compositionally biased region" description="Acidic residues" evidence="1">
    <location>
        <begin position="190"/>
        <end position="199"/>
    </location>
</feature>
<evidence type="ECO:0000256" key="1">
    <source>
        <dbReference type="SAM" id="MobiDB-lite"/>
    </source>
</evidence>
<dbReference type="Proteomes" id="UP000634136">
    <property type="component" value="Unassembled WGS sequence"/>
</dbReference>
<feature type="region of interest" description="Disordered" evidence="1">
    <location>
        <begin position="149"/>
        <end position="199"/>
    </location>
</feature>
<feature type="compositionally biased region" description="Basic and acidic residues" evidence="1">
    <location>
        <begin position="150"/>
        <end position="168"/>
    </location>
</feature>
<evidence type="ECO:0000313" key="2">
    <source>
        <dbReference type="EMBL" id="KAF7802145.1"/>
    </source>
</evidence>
<reference evidence="2" key="1">
    <citation type="submission" date="2020-09" db="EMBL/GenBank/DDBJ databases">
        <title>Genome-Enabled Discovery of Anthraquinone Biosynthesis in Senna tora.</title>
        <authorList>
            <person name="Kang S.-H."/>
            <person name="Pandey R.P."/>
            <person name="Lee C.-M."/>
            <person name="Sim J.-S."/>
            <person name="Jeong J.-T."/>
            <person name="Choi B.-S."/>
            <person name="Jung M."/>
            <person name="Ginzburg D."/>
            <person name="Zhao K."/>
            <person name="Won S.Y."/>
            <person name="Oh T.-J."/>
            <person name="Yu Y."/>
            <person name="Kim N.-H."/>
            <person name="Lee O.R."/>
            <person name="Lee T.-H."/>
            <person name="Bashyal P."/>
            <person name="Kim T.-S."/>
            <person name="Lee W.-H."/>
            <person name="Kawkins C."/>
            <person name="Kim C.-K."/>
            <person name="Kim J.S."/>
            <person name="Ahn B.O."/>
            <person name="Rhee S.Y."/>
            <person name="Sohng J.K."/>
        </authorList>
    </citation>
    <scope>NUCLEOTIDE SEQUENCE</scope>
    <source>
        <tissue evidence="2">Leaf</tissue>
    </source>
</reference>
<keyword evidence="3" id="KW-1185">Reference proteome</keyword>